<dbReference type="InterPro" id="IPR000182">
    <property type="entry name" value="GNAT_dom"/>
</dbReference>
<proteinExistence type="predicted"/>
<dbReference type="Gene3D" id="3.40.630.30">
    <property type="match status" value="1"/>
</dbReference>
<dbReference type="EMBL" id="BMEV01000005">
    <property type="protein sequence ID" value="GGH70060.1"/>
    <property type="molecule type" value="Genomic_DNA"/>
</dbReference>
<name>A0A8J3EK40_9BACI</name>
<dbReference type="GO" id="GO:0008080">
    <property type="term" value="F:N-acetyltransferase activity"/>
    <property type="evidence" value="ECO:0007669"/>
    <property type="project" value="InterPro"/>
</dbReference>
<dbReference type="SUPFAM" id="SSF55729">
    <property type="entry name" value="Acyl-CoA N-acyltransferases (Nat)"/>
    <property type="match status" value="1"/>
</dbReference>
<dbReference type="PANTHER" id="PTHR13947:SF37">
    <property type="entry name" value="LD18367P"/>
    <property type="match status" value="1"/>
</dbReference>
<dbReference type="InterPro" id="IPR050769">
    <property type="entry name" value="NAT_camello-type"/>
</dbReference>
<gene>
    <name evidence="3" type="ORF">GCM10010978_04610</name>
</gene>
<accession>A0A8J3EK40</accession>
<dbReference type="InterPro" id="IPR016181">
    <property type="entry name" value="Acyl_CoA_acyltransferase"/>
</dbReference>
<comment type="caution">
    <text evidence="3">The sequence shown here is derived from an EMBL/GenBank/DDBJ whole genome shotgun (WGS) entry which is preliminary data.</text>
</comment>
<evidence type="ECO:0000259" key="2">
    <source>
        <dbReference type="PROSITE" id="PS51186"/>
    </source>
</evidence>
<dbReference type="PANTHER" id="PTHR13947">
    <property type="entry name" value="GNAT FAMILY N-ACETYLTRANSFERASE"/>
    <property type="match status" value="1"/>
</dbReference>
<evidence type="ECO:0000256" key="1">
    <source>
        <dbReference type="ARBA" id="ARBA00022679"/>
    </source>
</evidence>
<dbReference type="Pfam" id="PF13508">
    <property type="entry name" value="Acetyltransf_7"/>
    <property type="match status" value="1"/>
</dbReference>
<sequence>MYVIREIEEKDNARIEQIIKQSLEDVGLNIPGTSYVDPQLGNLTQYYAELPNAKYWVAENEEGEVVGGVGIAPLAKQEGVCELQKLYITPETRGNGLSHQLMEAALAFAKKHYAYCYLDTFEKLYVANLLYEKYGFEELEQPLEGTEHNACDKWFMKKLS</sequence>
<organism evidence="3 4">
    <name type="scientific">Compostibacillus humi</name>
    <dbReference type="NCBI Taxonomy" id="1245525"/>
    <lineage>
        <taxon>Bacteria</taxon>
        <taxon>Bacillati</taxon>
        <taxon>Bacillota</taxon>
        <taxon>Bacilli</taxon>
        <taxon>Bacillales</taxon>
        <taxon>Bacillaceae</taxon>
        <taxon>Compostibacillus</taxon>
    </lineage>
</organism>
<keyword evidence="1" id="KW-0808">Transferase</keyword>
<dbReference type="CDD" id="cd04301">
    <property type="entry name" value="NAT_SF"/>
    <property type="match status" value="1"/>
</dbReference>
<evidence type="ECO:0000313" key="4">
    <source>
        <dbReference type="Proteomes" id="UP000602050"/>
    </source>
</evidence>
<dbReference type="RefSeq" id="WP_188390757.1">
    <property type="nucleotide sequence ID" value="NZ_BMEV01000005.1"/>
</dbReference>
<dbReference type="Proteomes" id="UP000602050">
    <property type="component" value="Unassembled WGS sequence"/>
</dbReference>
<protein>
    <submittedName>
        <fullName evidence="3">N-acetyltransferase</fullName>
    </submittedName>
</protein>
<feature type="domain" description="N-acetyltransferase" evidence="2">
    <location>
        <begin position="2"/>
        <end position="160"/>
    </location>
</feature>
<reference evidence="3" key="1">
    <citation type="journal article" date="2014" name="Int. J. Syst. Evol. Microbiol.">
        <title>Complete genome sequence of Corynebacterium casei LMG S-19264T (=DSM 44701T), isolated from a smear-ripened cheese.</title>
        <authorList>
            <consortium name="US DOE Joint Genome Institute (JGI-PGF)"/>
            <person name="Walter F."/>
            <person name="Albersmeier A."/>
            <person name="Kalinowski J."/>
            <person name="Ruckert C."/>
        </authorList>
    </citation>
    <scope>NUCLEOTIDE SEQUENCE</scope>
    <source>
        <strain evidence="3">CGMCC 1.12360</strain>
    </source>
</reference>
<evidence type="ECO:0000313" key="3">
    <source>
        <dbReference type="EMBL" id="GGH70060.1"/>
    </source>
</evidence>
<dbReference type="AlphaFoldDB" id="A0A8J3EK40"/>
<reference evidence="3" key="2">
    <citation type="submission" date="2020-09" db="EMBL/GenBank/DDBJ databases">
        <authorList>
            <person name="Sun Q."/>
            <person name="Zhou Y."/>
        </authorList>
    </citation>
    <scope>NUCLEOTIDE SEQUENCE</scope>
    <source>
        <strain evidence="3">CGMCC 1.12360</strain>
    </source>
</reference>
<keyword evidence="4" id="KW-1185">Reference proteome</keyword>
<dbReference type="PROSITE" id="PS51186">
    <property type="entry name" value="GNAT"/>
    <property type="match status" value="1"/>
</dbReference>